<dbReference type="Proteomes" id="UP000179807">
    <property type="component" value="Unassembled WGS sequence"/>
</dbReference>
<evidence type="ECO:0000256" key="1">
    <source>
        <dbReference type="SAM" id="Coils"/>
    </source>
</evidence>
<evidence type="ECO:0000313" key="2">
    <source>
        <dbReference type="EMBL" id="OHS98828.1"/>
    </source>
</evidence>
<feature type="coiled-coil region" evidence="1">
    <location>
        <begin position="412"/>
        <end position="446"/>
    </location>
</feature>
<evidence type="ECO:0000313" key="3">
    <source>
        <dbReference type="Proteomes" id="UP000179807"/>
    </source>
</evidence>
<reference evidence="2" key="1">
    <citation type="submission" date="2016-10" db="EMBL/GenBank/DDBJ databases">
        <authorList>
            <person name="Benchimol M."/>
            <person name="Almeida L.G."/>
            <person name="Vasconcelos A.T."/>
            <person name="Perreira-Neves A."/>
            <person name="Rosa I.A."/>
            <person name="Tasca T."/>
            <person name="Bogo M.R."/>
            <person name="de Souza W."/>
        </authorList>
    </citation>
    <scope>NUCLEOTIDE SEQUENCE [LARGE SCALE GENOMIC DNA]</scope>
    <source>
        <strain evidence="2">K</strain>
    </source>
</reference>
<dbReference type="RefSeq" id="XP_068351965.1">
    <property type="nucleotide sequence ID" value="XM_068490378.1"/>
</dbReference>
<feature type="coiled-coil region" evidence="1">
    <location>
        <begin position="83"/>
        <end position="228"/>
    </location>
</feature>
<feature type="coiled-coil region" evidence="1">
    <location>
        <begin position="487"/>
        <end position="514"/>
    </location>
</feature>
<feature type="coiled-coil region" evidence="1">
    <location>
        <begin position="317"/>
        <end position="386"/>
    </location>
</feature>
<keyword evidence="3" id="KW-1185">Reference proteome</keyword>
<organism evidence="2 3">
    <name type="scientific">Tritrichomonas foetus</name>
    <dbReference type="NCBI Taxonomy" id="1144522"/>
    <lineage>
        <taxon>Eukaryota</taxon>
        <taxon>Metamonada</taxon>
        <taxon>Parabasalia</taxon>
        <taxon>Tritrichomonadida</taxon>
        <taxon>Tritrichomonadidae</taxon>
        <taxon>Tritrichomonas</taxon>
    </lineage>
</organism>
<name>A0A1J4JNI9_9EUKA</name>
<gene>
    <name evidence="2" type="ORF">TRFO_01899</name>
</gene>
<comment type="caution">
    <text evidence="2">The sequence shown here is derived from an EMBL/GenBank/DDBJ whole genome shotgun (WGS) entry which is preliminary data.</text>
</comment>
<dbReference type="EMBL" id="MLAK01001037">
    <property type="protein sequence ID" value="OHS98828.1"/>
    <property type="molecule type" value="Genomic_DNA"/>
</dbReference>
<sequence>MKKKVAVPRPSPRFTKKDINKRLFSKMPDPIYIIEDIKEQISCLQSEKLRLDGKNTKIITEKNLLLEKNFEVETELNELCEKTELIIDEIKQQKSEVESLANEVQQSHKRVEEIRKSLLTNQNYEAKLKELRQLQLKKTATVKKLKDSKKLIIKTDFSNLKEALQLYKEDISTLEINNMRIENQISLVSQQIEKSVSISDQEKLRELANSKDTEIQDLLQKIRDAKRKELYNNNLMNSRNSTVSSNLFFPKDSNIVSTPNGDVSRPETSNMDINKVLRMASILYDYTEEFKDMKFQINHINESLDKIIQNGNNSNELIKLKSEVDTIAATIEAEERNANIDAKLEEQCQLELNQLDATLASRKEELDAVQSENEVIQNEIDQLVKIRAKNRKQFDILVKNETIEVQKLFHTIARYSNKYEEDMNKLRTEEEELNIKREKLTDMKSSKEISMFKNLLDKKADIEYEVQRIKTSLRMSNGATEGNEEKILKTKKKMAKLQAKHEKYEASYLADKEELEEMENYANSLMILMNSSTERRKPTE</sequence>
<dbReference type="GeneID" id="94825082"/>
<keyword evidence="1" id="KW-0175">Coiled coil</keyword>
<proteinExistence type="predicted"/>
<dbReference type="VEuPathDB" id="TrichDB:TRFO_01899"/>
<accession>A0A1J4JNI9</accession>
<protein>
    <submittedName>
        <fullName evidence="2">Uncharacterized protein</fullName>
    </submittedName>
</protein>
<dbReference type="AlphaFoldDB" id="A0A1J4JNI9"/>